<dbReference type="EC" id="3.6.4.12" evidence="5"/>
<reference evidence="4 6" key="1">
    <citation type="submission" date="2017-10" db="EMBL/GenBank/DDBJ databases">
        <title>Effective Description of Clostridium neonatale sp. nov. linked to necrotizing enterocolitis in neonates and a clarification of species assignable to the genus Clostridium (Prazmowski 1880) emend. Lawson and Rainey 2016.</title>
        <authorList>
            <person name="Bernard K."/>
            <person name="Burdz T."/>
            <person name="Wiebe D."/>
            <person name="Balcewich B."/>
            <person name="Alfa M."/>
            <person name="Bernier A.-M."/>
        </authorList>
    </citation>
    <scope>NUCLEOTIDE SEQUENCE [LARGE SCALE GENOMIC DNA]</scope>
    <source>
        <strain evidence="4 6">LCDC99A005</strain>
    </source>
</reference>
<name>A0A2A7MIE3_9CLOT</name>
<dbReference type="GO" id="GO:0016787">
    <property type="term" value="F:hydrolase activity"/>
    <property type="evidence" value="ECO:0007669"/>
    <property type="project" value="UniProtKB-KW"/>
</dbReference>
<dbReference type="RefSeq" id="WP_058295054.1">
    <property type="nucleotide sequence ID" value="NZ_CAKJVD010000017.1"/>
</dbReference>
<feature type="domain" description="AAA+ ATPase" evidence="1">
    <location>
        <begin position="243"/>
        <end position="369"/>
    </location>
</feature>
<keyword evidence="5" id="KW-0067">ATP-binding</keyword>
<evidence type="ECO:0000313" key="7">
    <source>
        <dbReference type="Proteomes" id="UP000431451"/>
    </source>
</evidence>
<evidence type="ECO:0000313" key="2">
    <source>
        <dbReference type="EMBL" id="CAG9708371.1"/>
    </source>
</evidence>
<dbReference type="EMBL" id="UWJD01000001">
    <property type="protein sequence ID" value="VCT84305.1"/>
    <property type="molecule type" value="Genomic_DNA"/>
</dbReference>
<dbReference type="PANTHER" id="PTHR42935:SF1">
    <property type="entry name" value="SLR0930 PROTEIN"/>
    <property type="match status" value="1"/>
</dbReference>
<dbReference type="OrthoDB" id="9812140at2"/>
<evidence type="ECO:0000313" key="5">
    <source>
        <dbReference type="EMBL" id="VCT84305.1"/>
    </source>
</evidence>
<keyword evidence="5" id="KW-0547">Nucleotide-binding</keyword>
<sequence>MDTYFEQIKRAHIMIDSLCIFKKLKDDNVLIKYKALLKYLRYDDISVSEGITFYNEFVYELLEESNETNFKKYIIDKIFLDNNAFTKMIDCNDLSQKNIVNQVSFELEALQYICSIECKTIKDLILYKTKGIDFEEGIIKNLIEWDSKKGIDDSEKSIDKLKKKIIDSNKWSECLEDIIEFYKKFGTGEFGEYRAFVWERDGGKAYLRGVKHPDPVKLSQLVGYEDQKKIIINNTLQFLNGHPANNLLLYGSRGTGKSSTVKAIINEYYDKGLRLIEVDKDRLTDFTKIIEVLKDKNLKFIIFVDDLVFQDGEASYSALKTILEGGIESNTNNIIIYATTNRKHLVKETFEERNNDIHASDTVEEKLSLSDRFGITVSFYSPDQKEYLAIVESLVKERNIEVDPEYLRAEALKWVRFYNGRSPRTAKQFVNYLEGNMKIK</sequence>
<reference evidence="2" key="3">
    <citation type="submission" date="2021-10" db="EMBL/GenBank/DDBJ databases">
        <authorList>
            <person name="Mesa V."/>
        </authorList>
    </citation>
    <scope>NUCLEOTIDE SEQUENCE</scope>
    <source>
        <strain evidence="2">CC3_PB</strain>
    </source>
</reference>
<dbReference type="SMART" id="SM00382">
    <property type="entry name" value="AAA"/>
    <property type="match status" value="1"/>
</dbReference>
<keyword evidence="2" id="KW-0378">Hydrolase</keyword>
<evidence type="ECO:0000313" key="3">
    <source>
        <dbReference type="EMBL" id="CAI3548224.1"/>
    </source>
</evidence>
<dbReference type="Pfam" id="PF05673">
    <property type="entry name" value="DUF815"/>
    <property type="match status" value="1"/>
</dbReference>
<dbReference type="CDD" id="cd00009">
    <property type="entry name" value="AAA"/>
    <property type="match status" value="1"/>
</dbReference>
<dbReference type="EC" id="3.6.3.-" evidence="2"/>
<dbReference type="EMBL" id="PDCJ01000001">
    <property type="protein sequence ID" value="PEG30888.1"/>
    <property type="molecule type" value="Genomic_DNA"/>
</dbReference>
<dbReference type="InterPro" id="IPR003593">
    <property type="entry name" value="AAA+_ATPase"/>
</dbReference>
<keyword evidence="5" id="KW-0347">Helicase</keyword>
<dbReference type="Proteomes" id="UP000789738">
    <property type="component" value="Unassembled WGS sequence"/>
</dbReference>
<evidence type="ECO:0000313" key="4">
    <source>
        <dbReference type="EMBL" id="PEG30888.1"/>
    </source>
</evidence>
<evidence type="ECO:0000259" key="1">
    <source>
        <dbReference type="SMART" id="SM00382"/>
    </source>
</evidence>
<dbReference type="AlphaFoldDB" id="A0A2A7MIE3"/>
<keyword evidence="6" id="KW-1185">Reference proteome</keyword>
<dbReference type="EMBL" id="CAKJVE010000004">
    <property type="protein sequence ID" value="CAG9708371.1"/>
    <property type="molecule type" value="Genomic_DNA"/>
</dbReference>
<dbReference type="InterPro" id="IPR027417">
    <property type="entry name" value="P-loop_NTPase"/>
</dbReference>
<organism evidence="4 6">
    <name type="scientific">Clostridium neonatale</name>
    <dbReference type="NCBI Taxonomy" id="137838"/>
    <lineage>
        <taxon>Bacteria</taxon>
        <taxon>Bacillati</taxon>
        <taxon>Bacillota</taxon>
        <taxon>Clostridia</taxon>
        <taxon>Eubacteriales</taxon>
        <taxon>Clostridiaceae</taxon>
        <taxon>Clostridium</taxon>
    </lineage>
</organism>
<dbReference type="Proteomes" id="UP000431451">
    <property type="component" value="Unassembled WGS sequence"/>
</dbReference>
<protein>
    <submittedName>
        <fullName evidence="2">ABC transporter, ATPase component</fullName>
        <ecNumber evidence="2">3.6.3.-</ecNumber>
    </submittedName>
    <submittedName>
        <fullName evidence="4">DUF815 domain-containing protein</fullName>
    </submittedName>
    <submittedName>
        <fullName evidence="5">Holliday junction ATP-dependent DNA helicase RuvB</fullName>
        <ecNumber evidence="5">3.6.4.12</ecNumber>
    </submittedName>
</protein>
<evidence type="ECO:0000313" key="6">
    <source>
        <dbReference type="Proteomes" id="UP000220840"/>
    </source>
</evidence>
<dbReference type="SUPFAM" id="SSF52540">
    <property type="entry name" value="P-loop containing nucleoside triphosphate hydrolases"/>
    <property type="match status" value="1"/>
</dbReference>
<dbReference type="STRING" id="137838.GCA_001458595_02257"/>
<reference evidence="5 7" key="2">
    <citation type="submission" date="2018-06" db="EMBL/GenBank/DDBJ databases">
        <authorList>
            <consortium name="IHU Genomes"/>
        </authorList>
    </citation>
    <scope>NUCLEOTIDE SEQUENCE [LARGE SCALE GENOMIC DNA]</scope>
    <source>
        <strain evidence="5 7">NEC25</strain>
    </source>
</reference>
<dbReference type="Proteomes" id="UP000220840">
    <property type="component" value="Unassembled WGS sequence"/>
</dbReference>
<dbReference type="PANTHER" id="PTHR42935">
    <property type="entry name" value="SLR0930 PROTEIN"/>
    <property type="match status" value="1"/>
</dbReference>
<dbReference type="GO" id="GO:0003678">
    <property type="term" value="F:DNA helicase activity"/>
    <property type="evidence" value="ECO:0007669"/>
    <property type="project" value="UniProtKB-EC"/>
</dbReference>
<dbReference type="EMBL" id="CAMTCP010000088">
    <property type="protein sequence ID" value="CAI3548224.1"/>
    <property type="molecule type" value="Genomic_DNA"/>
</dbReference>
<dbReference type="Gene3D" id="3.40.50.300">
    <property type="entry name" value="P-loop containing nucleotide triphosphate hydrolases"/>
    <property type="match status" value="1"/>
</dbReference>
<accession>A0A2A7MIE3</accession>
<reference evidence="3" key="4">
    <citation type="submission" date="2022-10" db="EMBL/GenBank/DDBJ databases">
        <authorList>
            <person name="Aires J."/>
            <person name="Mesa V."/>
        </authorList>
    </citation>
    <scope>NUCLEOTIDE SEQUENCE</scope>
    <source>
        <strain evidence="3">Clostridium neonatale JD116</strain>
    </source>
</reference>
<proteinExistence type="predicted"/>
<dbReference type="GeneID" id="68877258"/>
<gene>
    <name evidence="5" type="primary">ruvB_2</name>
    <name evidence="3" type="ORF">CNEO2_170012</name>
    <name evidence="2" type="ORF">CNEO_43581</name>
    <name evidence="5" type="ORF">CNEONATNEC25_01905</name>
    <name evidence="4" type="ORF">CQ394_03970</name>
</gene>
<dbReference type="Proteomes" id="UP001189143">
    <property type="component" value="Unassembled WGS sequence"/>
</dbReference>
<dbReference type="InterPro" id="IPR008533">
    <property type="entry name" value="DUF815"/>
</dbReference>